<dbReference type="VEuPathDB" id="VectorBase:HLOH_064293"/>
<feature type="domain" description="BED-type" evidence="4">
    <location>
        <begin position="30"/>
        <end position="56"/>
    </location>
</feature>
<organism evidence="5 6">
    <name type="scientific">Haemaphysalis longicornis</name>
    <name type="common">Bush tick</name>
    <dbReference type="NCBI Taxonomy" id="44386"/>
    <lineage>
        <taxon>Eukaryota</taxon>
        <taxon>Metazoa</taxon>
        <taxon>Ecdysozoa</taxon>
        <taxon>Arthropoda</taxon>
        <taxon>Chelicerata</taxon>
        <taxon>Arachnida</taxon>
        <taxon>Acari</taxon>
        <taxon>Parasitiformes</taxon>
        <taxon>Ixodida</taxon>
        <taxon>Ixodoidea</taxon>
        <taxon>Ixodidae</taxon>
        <taxon>Haemaphysalinae</taxon>
        <taxon>Haemaphysalis</taxon>
    </lineage>
</organism>
<dbReference type="OrthoDB" id="8912104at2759"/>
<proteinExistence type="predicted"/>
<dbReference type="Proteomes" id="UP000821853">
    <property type="component" value="Unassembled WGS sequence"/>
</dbReference>
<keyword evidence="2" id="KW-0863">Zinc-finger</keyword>
<evidence type="ECO:0000256" key="1">
    <source>
        <dbReference type="ARBA" id="ARBA00022723"/>
    </source>
</evidence>
<dbReference type="PANTHER" id="PTHR47501:SF5">
    <property type="entry name" value="HAT C-TERMINAL DIMERISATION DOMAIN-CONTAINING PROTEIN"/>
    <property type="match status" value="1"/>
</dbReference>
<reference evidence="5 6" key="1">
    <citation type="journal article" date="2020" name="Cell">
        <title>Large-Scale Comparative Analyses of Tick Genomes Elucidate Their Genetic Diversity and Vector Capacities.</title>
        <authorList>
            <consortium name="Tick Genome and Microbiome Consortium (TIGMIC)"/>
            <person name="Jia N."/>
            <person name="Wang J."/>
            <person name="Shi W."/>
            <person name="Du L."/>
            <person name="Sun Y."/>
            <person name="Zhan W."/>
            <person name="Jiang J.F."/>
            <person name="Wang Q."/>
            <person name="Zhang B."/>
            <person name="Ji P."/>
            <person name="Bell-Sakyi L."/>
            <person name="Cui X.M."/>
            <person name="Yuan T.T."/>
            <person name="Jiang B.G."/>
            <person name="Yang W.F."/>
            <person name="Lam T.T."/>
            <person name="Chang Q.C."/>
            <person name="Ding S.J."/>
            <person name="Wang X.J."/>
            <person name="Zhu J.G."/>
            <person name="Ruan X.D."/>
            <person name="Zhao L."/>
            <person name="Wei J.T."/>
            <person name="Ye R.Z."/>
            <person name="Que T.C."/>
            <person name="Du C.H."/>
            <person name="Zhou Y.H."/>
            <person name="Cheng J.X."/>
            <person name="Dai P.F."/>
            <person name="Guo W.B."/>
            <person name="Han X.H."/>
            <person name="Huang E.J."/>
            <person name="Li L.F."/>
            <person name="Wei W."/>
            <person name="Gao Y.C."/>
            <person name="Liu J.Z."/>
            <person name="Shao H.Z."/>
            <person name="Wang X."/>
            <person name="Wang C.C."/>
            <person name="Yang T.C."/>
            <person name="Huo Q.B."/>
            <person name="Li W."/>
            <person name="Chen H.Y."/>
            <person name="Chen S.E."/>
            <person name="Zhou L.G."/>
            <person name="Ni X.B."/>
            <person name="Tian J.H."/>
            <person name="Sheng Y."/>
            <person name="Liu T."/>
            <person name="Pan Y.S."/>
            <person name="Xia L.Y."/>
            <person name="Li J."/>
            <person name="Zhao F."/>
            <person name="Cao W.C."/>
        </authorList>
    </citation>
    <scope>NUCLEOTIDE SEQUENCE [LARGE SCALE GENOMIC DNA]</scope>
    <source>
        <strain evidence="5">HaeL-2018</strain>
    </source>
</reference>
<dbReference type="PANTHER" id="PTHR47501">
    <property type="entry name" value="TRANSPOSASE-RELATED"/>
    <property type="match status" value="1"/>
</dbReference>
<evidence type="ECO:0000313" key="6">
    <source>
        <dbReference type="Proteomes" id="UP000821853"/>
    </source>
</evidence>
<comment type="caution">
    <text evidence="5">The sequence shown here is derived from an EMBL/GenBank/DDBJ whole genome shotgun (WGS) entry which is preliminary data.</text>
</comment>
<name>A0A9J6H940_HAELO</name>
<keyword evidence="6" id="KW-1185">Reference proteome</keyword>
<evidence type="ECO:0000313" key="5">
    <source>
        <dbReference type="EMBL" id="KAH9383448.1"/>
    </source>
</evidence>
<dbReference type="InterPro" id="IPR003656">
    <property type="entry name" value="Znf_BED"/>
</dbReference>
<keyword evidence="3" id="KW-0862">Zinc</keyword>
<accession>A0A9J6H940</accession>
<dbReference type="Pfam" id="PF02892">
    <property type="entry name" value="zf-BED"/>
    <property type="match status" value="1"/>
</dbReference>
<evidence type="ECO:0000256" key="3">
    <source>
        <dbReference type="ARBA" id="ARBA00022833"/>
    </source>
</evidence>
<dbReference type="AlphaFoldDB" id="A0A9J6H940"/>
<evidence type="ECO:0000259" key="4">
    <source>
        <dbReference type="Pfam" id="PF02892"/>
    </source>
</evidence>
<sequence>MAAAEGREARSILDGTFFEPLENESTGSTLKAECKLCGKVLSGSRTPTSNFKIHLKIDFDTLERRSAALACKRFIGTHSYDRVADLLLDVYADFNLETSKIVGTMTDNGSNTAMAKCALYWDSSNWPKSAEVVASVLGRQLSTPCVTRWSSLYHALDVLLTDKEKLKTLSEKLDLPQFRDTEFDFLDEYRGVLYPIAAGEVLLLVYF</sequence>
<dbReference type="GO" id="GO:0003677">
    <property type="term" value="F:DNA binding"/>
    <property type="evidence" value="ECO:0007669"/>
    <property type="project" value="InterPro"/>
</dbReference>
<dbReference type="GO" id="GO:0008270">
    <property type="term" value="F:zinc ion binding"/>
    <property type="evidence" value="ECO:0007669"/>
    <property type="project" value="UniProtKB-KW"/>
</dbReference>
<keyword evidence="1" id="KW-0479">Metal-binding</keyword>
<protein>
    <recommendedName>
        <fullName evidence="4">BED-type domain-containing protein</fullName>
    </recommendedName>
</protein>
<dbReference type="InterPro" id="IPR012337">
    <property type="entry name" value="RNaseH-like_sf"/>
</dbReference>
<dbReference type="SUPFAM" id="SSF53098">
    <property type="entry name" value="Ribonuclease H-like"/>
    <property type="match status" value="1"/>
</dbReference>
<evidence type="ECO:0000256" key="2">
    <source>
        <dbReference type="ARBA" id="ARBA00022771"/>
    </source>
</evidence>
<dbReference type="EMBL" id="JABSTR010001132">
    <property type="protein sequence ID" value="KAH9383448.1"/>
    <property type="molecule type" value="Genomic_DNA"/>
</dbReference>
<gene>
    <name evidence="5" type="ORF">HPB48_024957</name>
</gene>